<feature type="compositionally biased region" description="Basic residues" evidence="1">
    <location>
        <begin position="37"/>
        <end position="54"/>
    </location>
</feature>
<proteinExistence type="predicted"/>
<accession>A0ABV6K6Y5</accession>
<dbReference type="Pfam" id="PF15983">
    <property type="entry name" value="DUF4767"/>
    <property type="match status" value="1"/>
</dbReference>
<feature type="signal peptide" evidence="2">
    <location>
        <begin position="1"/>
        <end position="19"/>
    </location>
</feature>
<gene>
    <name evidence="4" type="ORF">ACFFGS_11925</name>
</gene>
<keyword evidence="5" id="KW-1185">Reference proteome</keyword>
<name>A0ABV6K6Y5_9LACO</name>
<protein>
    <submittedName>
        <fullName evidence="4">DUF4767 domain-containing protein</fullName>
    </submittedName>
</protein>
<dbReference type="PROSITE" id="PS51257">
    <property type="entry name" value="PROKAR_LIPOPROTEIN"/>
    <property type="match status" value="1"/>
</dbReference>
<evidence type="ECO:0000259" key="3">
    <source>
        <dbReference type="Pfam" id="PF15983"/>
    </source>
</evidence>
<keyword evidence="2" id="KW-0732">Signal</keyword>
<feature type="chain" id="PRO_5045533729" evidence="2">
    <location>
        <begin position="20"/>
        <end position="371"/>
    </location>
</feature>
<evidence type="ECO:0000313" key="5">
    <source>
        <dbReference type="Proteomes" id="UP001589855"/>
    </source>
</evidence>
<dbReference type="RefSeq" id="WP_170178180.1">
    <property type="nucleotide sequence ID" value="NZ_BAABRM010000006.1"/>
</dbReference>
<organism evidence="4 5">
    <name type="scientific">Lactiplantibacillus plajomi</name>
    <dbReference type="NCBI Taxonomy" id="1457217"/>
    <lineage>
        <taxon>Bacteria</taxon>
        <taxon>Bacillati</taxon>
        <taxon>Bacillota</taxon>
        <taxon>Bacilli</taxon>
        <taxon>Lactobacillales</taxon>
        <taxon>Lactobacillaceae</taxon>
        <taxon>Lactiplantibacillus</taxon>
    </lineage>
</organism>
<feature type="region of interest" description="Disordered" evidence="1">
    <location>
        <begin position="22"/>
        <end position="60"/>
    </location>
</feature>
<sequence>MRKGIIVAVSLLSALLAGCQQPSRTPKKQSAAATKTVNKHSAIKSNHSAKKQSSKKAVSELWDEQKQQQLATFMTSWGTTMKQDYDSYRPGHNTDFYGLKYPAELTKGNLVANNEDASFEWSKTGKGHADYEVVGIYSDVAHADSVSAHLYFFTIHQGQPVVLITEQNQGNSENKVYFKTTANTDLSGGFSRIVEGKTSTSKSATTTADSKSTASSQSDKQDGKPELYTIDPAMRGTWYAVNGDGKLSTLTFYAHSETSKFAGEPSNKLTWYLPDGSDPMDPDNVHPHRWKVTPNTINKYGATLVNVHGWNQTAGAGAYYGAKQTKIDGKSTKVLLSCGGAGAWVDTVYYPSQAMAEQQTDTRIAGVDYGD</sequence>
<feature type="region of interest" description="Disordered" evidence="1">
    <location>
        <begin position="197"/>
        <end position="227"/>
    </location>
</feature>
<evidence type="ECO:0000256" key="2">
    <source>
        <dbReference type="SAM" id="SignalP"/>
    </source>
</evidence>
<feature type="compositionally biased region" description="Low complexity" evidence="1">
    <location>
        <begin position="197"/>
        <end position="218"/>
    </location>
</feature>
<dbReference type="InterPro" id="IPR031927">
    <property type="entry name" value="DUF4767"/>
</dbReference>
<reference evidence="4 5" key="1">
    <citation type="submission" date="2024-09" db="EMBL/GenBank/DDBJ databases">
        <authorList>
            <person name="Sun Q."/>
            <person name="Mori K."/>
        </authorList>
    </citation>
    <scope>NUCLEOTIDE SEQUENCE [LARGE SCALE GENOMIC DNA]</scope>
    <source>
        <strain evidence="4 5">TBRC 4575</strain>
    </source>
</reference>
<dbReference type="EMBL" id="JBHLUK010000075">
    <property type="protein sequence ID" value="MFC0424834.1"/>
    <property type="molecule type" value="Genomic_DNA"/>
</dbReference>
<evidence type="ECO:0000313" key="4">
    <source>
        <dbReference type="EMBL" id="MFC0424834.1"/>
    </source>
</evidence>
<comment type="caution">
    <text evidence="4">The sequence shown here is derived from an EMBL/GenBank/DDBJ whole genome shotgun (WGS) entry which is preliminary data.</text>
</comment>
<evidence type="ECO:0000256" key="1">
    <source>
        <dbReference type="SAM" id="MobiDB-lite"/>
    </source>
</evidence>
<dbReference type="Proteomes" id="UP001589855">
    <property type="component" value="Unassembled WGS sequence"/>
</dbReference>
<feature type="domain" description="DUF4767" evidence="3">
    <location>
        <begin position="60"/>
        <end position="194"/>
    </location>
</feature>